<feature type="region of interest" description="Disordered" evidence="1">
    <location>
        <begin position="109"/>
        <end position="190"/>
    </location>
</feature>
<feature type="compositionally biased region" description="Acidic residues" evidence="1">
    <location>
        <begin position="150"/>
        <end position="162"/>
    </location>
</feature>
<dbReference type="OrthoDB" id="6145947at2759"/>
<evidence type="ECO:0000313" key="3">
    <source>
        <dbReference type="Proteomes" id="UP000683360"/>
    </source>
</evidence>
<feature type="compositionally biased region" description="Basic residues" evidence="1">
    <location>
        <begin position="166"/>
        <end position="190"/>
    </location>
</feature>
<dbReference type="EMBL" id="CAJPWZ010001580">
    <property type="protein sequence ID" value="CAG2217888.1"/>
    <property type="molecule type" value="Genomic_DNA"/>
</dbReference>
<dbReference type="AlphaFoldDB" id="A0A8S3SIC3"/>
<accession>A0A8S3SIC3</accession>
<sequence length="190" mass="22076">MATEAGCKNPELISSSRLRKYLATVCQVLDLEDFELEWLSRHLAHNINTHKNHYRQHDSTIEIAKIGNLILAADEGKLGKYAGKKLSDIDVSDETQVGDYMPDVDIVPANNVQQKPETRSRQSKKKDLKVAVDEFEDNDSEIDKNYQPTENEDESDESEEDEYNSKFKKLNKKKAERRRWTKRRTKYLET</sequence>
<keyword evidence="3" id="KW-1185">Reference proteome</keyword>
<dbReference type="PANTHER" id="PTHR33480">
    <property type="entry name" value="SET DOMAIN-CONTAINING PROTEIN-RELATED"/>
    <property type="match status" value="1"/>
</dbReference>
<organism evidence="2 3">
    <name type="scientific">Mytilus edulis</name>
    <name type="common">Blue mussel</name>
    <dbReference type="NCBI Taxonomy" id="6550"/>
    <lineage>
        <taxon>Eukaryota</taxon>
        <taxon>Metazoa</taxon>
        <taxon>Spiralia</taxon>
        <taxon>Lophotrochozoa</taxon>
        <taxon>Mollusca</taxon>
        <taxon>Bivalvia</taxon>
        <taxon>Autobranchia</taxon>
        <taxon>Pteriomorphia</taxon>
        <taxon>Mytilida</taxon>
        <taxon>Mytiloidea</taxon>
        <taxon>Mytilidae</taxon>
        <taxon>Mytilinae</taxon>
        <taxon>Mytilus</taxon>
    </lineage>
</organism>
<gene>
    <name evidence="2" type="ORF">MEDL_31557</name>
</gene>
<protein>
    <submittedName>
        <fullName evidence="2">Uncharacterized protein</fullName>
    </submittedName>
</protein>
<name>A0A8S3SIC3_MYTED</name>
<dbReference type="PANTHER" id="PTHR33480:SF1">
    <property type="entry name" value="TYR RECOMBINASE DOMAIN-CONTAINING PROTEIN"/>
    <property type="match status" value="1"/>
</dbReference>
<evidence type="ECO:0000256" key="1">
    <source>
        <dbReference type="SAM" id="MobiDB-lite"/>
    </source>
</evidence>
<reference evidence="2" key="1">
    <citation type="submission" date="2021-03" db="EMBL/GenBank/DDBJ databases">
        <authorList>
            <person name="Bekaert M."/>
        </authorList>
    </citation>
    <scope>NUCLEOTIDE SEQUENCE</scope>
</reference>
<comment type="caution">
    <text evidence="2">The sequence shown here is derived from an EMBL/GenBank/DDBJ whole genome shotgun (WGS) entry which is preliminary data.</text>
</comment>
<proteinExistence type="predicted"/>
<evidence type="ECO:0000313" key="2">
    <source>
        <dbReference type="EMBL" id="CAG2217888.1"/>
    </source>
</evidence>
<dbReference type="Proteomes" id="UP000683360">
    <property type="component" value="Unassembled WGS sequence"/>
</dbReference>